<dbReference type="GO" id="GO:0019698">
    <property type="term" value="P:D-galacturonate catabolic process"/>
    <property type="evidence" value="ECO:0007669"/>
    <property type="project" value="TreeGrafter"/>
</dbReference>
<comment type="catalytic activity">
    <reaction evidence="1 7">
        <text>D-glucuronate = D-fructuronate</text>
        <dbReference type="Rhea" id="RHEA:13049"/>
        <dbReference type="ChEBI" id="CHEBI:58720"/>
        <dbReference type="ChEBI" id="CHEBI:59863"/>
        <dbReference type="EC" id="5.3.1.12"/>
    </reaction>
</comment>
<reference evidence="8" key="1">
    <citation type="journal article" date="2014" name="Int. J. Syst. Evol. Microbiol.">
        <title>Complete genome of a new Firmicutes species belonging to the dominant human colonic microbiota ('Ruminococcus bicirculans') reveals two chromosomes and a selective capacity to utilize plant glucans.</title>
        <authorList>
            <consortium name="NISC Comparative Sequencing Program"/>
            <person name="Wegmann U."/>
            <person name="Louis P."/>
            <person name="Goesmann A."/>
            <person name="Henrissat B."/>
            <person name="Duncan S.H."/>
            <person name="Flint H.J."/>
        </authorList>
    </citation>
    <scope>NUCLEOTIDE SEQUENCE</scope>
    <source>
        <strain evidence="8">CGMCC 1.12707</strain>
    </source>
</reference>
<sequence>MNSTFLKENFILESPIAEKLYFDYAAKQPIIDYHSHLSPKVLAENENFENITALWLQGDHYKWRAMRAFGIEEEYITGSADDKEKFRKWAEVVPYTVRNPLFHWTHMELQNPFGITELLSPKTADKIYEQSSELLALESFKPQALLQHFNVEMQGTTDDPTDSLEYHQALRKQNFKVKVLPSFRPDKVFAIHTGEQFRNYINRLALVSDVTINSFESLVAALKNRIDFFHSLGCVSSDHSFSSMPIPEQYSKQQVENILVEVLNGNDERAEAISNSFAFYLLTELCCFYNEKDWVQQFHLGALRNANNHSVQKLGADTGFDSIGDENQAKQLSTFLNHLESKDQLAKTVIYNLNPAYNTVFAAMVGNFNAAGIKGKIQFGSAWWFLDQLDGMTKQINELSNLGLISTFIGMLTDSRSFVSYSRHEYFRRLICNLFAEDMNKGYIPNDVEFIGSLIEGIAYKNAHNYFNL</sequence>
<dbReference type="HAMAP" id="MF_00675">
    <property type="entry name" value="UxaC"/>
    <property type="match status" value="1"/>
</dbReference>
<evidence type="ECO:0000313" key="8">
    <source>
        <dbReference type="EMBL" id="GGF02421.1"/>
    </source>
</evidence>
<comment type="pathway">
    <text evidence="2 7">Carbohydrate metabolism; pentose and glucuronate interconversion.</text>
</comment>
<dbReference type="OrthoDB" id="9766564at2"/>
<dbReference type="Pfam" id="PF02614">
    <property type="entry name" value="UxaC"/>
    <property type="match status" value="1"/>
</dbReference>
<dbReference type="STRING" id="1434701.SAMN05443634_103106"/>
<evidence type="ECO:0000313" key="9">
    <source>
        <dbReference type="EMBL" id="SHK73984.1"/>
    </source>
</evidence>
<dbReference type="Gene3D" id="1.10.2020.10">
    <property type="entry name" value="uronate isomerase, domain 2, chain A"/>
    <property type="match status" value="1"/>
</dbReference>
<evidence type="ECO:0000256" key="4">
    <source>
        <dbReference type="ARBA" id="ARBA00012546"/>
    </source>
</evidence>
<dbReference type="PANTHER" id="PTHR30068:SF4">
    <property type="entry name" value="URONATE ISOMERASE"/>
    <property type="match status" value="1"/>
</dbReference>
<gene>
    <name evidence="7 8" type="primary">uxaC</name>
    <name evidence="8" type="ORF">GCM10010984_19930</name>
    <name evidence="9" type="ORF">SAMN05443634_103106</name>
</gene>
<evidence type="ECO:0000313" key="10">
    <source>
        <dbReference type="Proteomes" id="UP000184120"/>
    </source>
</evidence>
<evidence type="ECO:0000256" key="3">
    <source>
        <dbReference type="ARBA" id="ARBA00008397"/>
    </source>
</evidence>
<dbReference type="GO" id="GO:0008880">
    <property type="term" value="F:glucuronate isomerase activity"/>
    <property type="evidence" value="ECO:0007669"/>
    <property type="project" value="UniProtKB-UniRule"/>
</dbReference>
<dbReference type="Proteomes" id="UP000184120">
    <property type="component" value="Unassembled WGS sequence"/>
</dbReference>
<dbReference type="InterPro" id="IPR032466">
    <property type="entry name" value="Metal_Hydrolase"/>
</dbReference>
<dbReference type="AlphaFoldDB" id="A0A1M6UXV5"/>
<dbReference type="GO" id="GO:0042840">
    <property type="term" value="P:D-glucuronate catabolic process"/>
    <property type="evidence" value="ECO:0007669"/>
    <property type="project" value="TreeGrafter"/>
</dbReference>
<accession>A0A1M6UXV5</accession>
<evidence type="ECO:0000256" key="7">
    <source>
        <dbReference type="HAMAP-Rule" id="MF_00675"/>
    </source>
</evidence>
<dbReference type="PANTHER" id="PTHR30068">
    <property type="entry name" value="URONATE ISOMERASE"/>
    <property type="match status" value="1"/>
</dbReference>
<evidence type="ECO:0000256" key="2">
    <source>
        <dbReference type="ARBA" id="ARBA00004892"/>
    </source>
</evidence>
<evidence type="ECO:0000256" key="1">
    <source>
        <dbReference type="ARBA" id="ARBA00001165"/>
    </source>
</evidence>
<dbReference type="Proteomes" id="UP000650994">
    <property type="component" value="Unassembled WGS sequence"/>
</dbReference>
<keyword evidence="6 7" id="KW-0413">Isomerase</keyword>
<organism evidence="9 10">
    <name type="scientific">Chishuiella changwenlii</name>
    <dbReference type="NCBI Taxonomy" id="1434701"/>
    <lineage>
        <taxon>Bacteria</taxon>
        <taxon>Pseudomonadati</taxon>
        <taxon>Bacteroidota</taxon>
        <taxon>Flavobacteriia</taxon>
        <taxon>Flavobacteriales</taxon>
        <taxon>Weeksellaceae</taxon>
        <taxon>Chishuiella</taxon>
    </lineage>
</organism>
<reference evidence="9" key="3">
    <citation type="submission" date="2016-11" db="EMBL/GenBank/DDBJ databases">
        <authorList>
            <person name="Jaros S."/>
            <person name="Januszkiewicz K."/>
            <person name="Wedrychowicz H."/>
        </authorList>
    </citation>
    <scope>NUCLEOTIDE SEQUENCE [LARGE SCALE GENOMIC DNA]</scope>
    <source>
        <strain evidence="9">DSM 27989</strain>
    </source>
</reference>
<reference evidence="11" key="4">
    <citation type="journal article" date="2019" name="Int. J. Syst. Evol. Microbiol.">
        <title>The Global Catalogue of Microorganisms (GCM) 10K type strain sequencing project: providing services to taxonomists for standard genome sequencing and annotation.</title>
        <authorList>
            <consortium name="The Broad Institute Genomics Platform"/>
            <consortium name="The Broad Institute Genome Sequencing Center for Infectious Disease"/>
            <person name="Wu L."/>
            <person name="Ma J."/>
        </authorList>
    </citation>
    <scope>NUCLEOTIDE SEQUENCE [LARGE SCALE GENOMIC DNA]</scope>
    <source>
        <strain evidence="11">CGMCC 1.12707</strain>
    </source>
</reference>
<comment type="catalytic activity">
    <reaction evidence="7">
        <text>aldehydo-D-galacturonate = keto-D-tagaturonate</text>
        <dbReference type="Rhea" id="RHEA:27702"/>
        <dbReference type="ChEBI" id="CHEBI:12952"/>
        <dbReference type="ChEBI" id="CHEBI:17886"/>
    </reaction>
</comment>
<dbReference type="UniPathway" id="UPA00246"/>
<proteinExistence type="inferred from homology"/>
<dbReference type="NCBIfam" id="NF002794">
    <property type="entry name" value="PRK02925.1"/>
    <property type="match status" value="1"/>
</dbReference>
<name>A0A1M6UXV5_9FLAO</name>
<dbReference type="EMBL" id="BMFL01000012">
    <property type="protein sequence ID" value="GGF02421.1"/>
    <property type="molecule type" value="Genomic_DNA"/>
</dbReference>
<reference evidence="10" key="2">
    <citation type="submission" date="2016-11" db="EMBL/GenBank/DDBJ databases">
        <authorList>
            <person name="Varghese N."/>
            <person name="Submissions S."/>
        </authorList>
    </citation>
    <scope>NUCLEOTIDE SEQUENCE [LARGE SCALE GENOMIC DNA]</scope>
    <source>
        <strain evidence="10">DSM 27989</strain>
    </source>
</reference>
<keyword evidence="11" id="KW-1185">Reference proteome</keyword>
<dbReference type="Gene3D" id="3.20.20.140">
    <property type="entry name" value="Metal-dependent hydrolases"/>
    <property type="match status" value="1"/>
</dbReference>
<dbReference type="EC" id="5.3.1.12" evidence="4 7"/>
<dbReference type="SUPFAM" id="SSF51556">
    <property type="entry name" value="Metallo-dependent hydrolases"/>
    <property type="match status" value="1"/>
</dbReference>
<evidence type="ECO:0000313" key="11">
    <source>
        <dbReference type="Proteomes" id="UP000650994"/>
    </source>
</evidence>
<protein>
    <recommendedName>
        <fullName evidence="5 7">Uronate isomerase</fullName>
        <ecNumber evidence="4 7">5.3.1.12</ecNumber>
    </recommendedName>
    <alternativeName>
        <fullName evidence="7">Glucuronate isomerase</fullName>
    </alternativeName>
    <alternativeName>
        <fullName evidence="7">Uronic isomerase</fullName>
    </alternativeName>
</protein>
<reference evidence="8" key="5">
    <citation type="submission" date="2024-05" db="EMBL/GenBank/DDBJ databases">
        <authorList>
            <person name="Sun Q."/>
            <person name="Zhou Y."/>
        </authorList>
    </citation>
    <scope>NUCLEOTIDE SEQUENCE</scope>
    <source>
        <strain evidence="8">CGMCC 1.12707</strain>
    </source>
</reference>
<dbReference type="InterPro" id="IPR003766">
    <property type="entry name" value="Uronate_isomerase"/>
</dbReference>
<evidence type="ECO:0000256" key="5">
    <source>
        <dbReference type="ARBA" id="ARBA00020555"/>
    </source>
</evidence>
<dbReference type="RefSeq" id="WP_072930016.1">
    <property type="nucleotide sequence ID" value="NZ_BMFL01000012.1"/>
</dbReference>
<comment type="similarity">
    <text evidence="3 7">Belongs to the metallo-dependent hydrolases superfamily. Uronate isomerase family.</text>
</comment>
<dbReference type="EMBL" id="FRBH01000003">
    <property type="protein sequence ID" value="SHK73984.1"/>
    <property type="molecule type" value="Genomic_DNA"/>
</dbReference>
<evidence type="ECO:0000256" key="6">
    <source>
        <dbReference type="ARBA" id="ARBA00023235"/>
    </source>
</evidence>